<proteinExistence type="predicted"/>
<sequence length="48" mass="5585">MLVNLQHLSYLTDTKTLKMSLSHVFELMKQTAQSLLGRENYFMSPKPI</sequence>
<accession>A0A0E9PUA8</accession>
<name>A0A0E9PUA8_ANGAN</name>
<dbReference type="EMBL" id="GBXM01100897">
    <property type="protein sequence ID" value="JAH07680.1"/>
    <property type="molecule type" value="Transcribed_RNA"/>
</dbReference>
<evidence type="ECO:0000313" key="1">
    <source>
        <dbReference type="EMBL" id="JAH07680.1"/>
    </source>
</evidence>
<organism evidence="1">
    <name type="scientific">Anguilla anguilla</name>
    <name type="common">European freshwater eel</name>
    <name type="synonym">Muraena anguilla</name>
    <dbReference type="NCBI Taxonomy" id="7936"/>
    <lineage>
        <taxon>Eukaryota</taxon>
        <taxon>Metazoa</taxon>
        <taxon>Chordata</taxon>
        <taxon>Craniata</taxon>
        <taxon>Vertebrata</taxon>
        <taxon>Euteleostomi</taxon>
        <taxon>Actinopterygii</taxon>
        <taxon>Neopterygii</taxon>
        <taxon>Teleostei</taxon>
        <taxon>Anguilliformes</taxon>
        <taxon>Anguillidae</taxon>
        <taxon>Anguilla</taxon>
    </lineage>
</organism>
<reference evidence="1" key="2">
    <citation type="journal article" date="2015" name="Fish Shellfish Immunol.">
        <title>Early steps in the European eel (Anguilla anguilla)-Vibrio vulnificus interaction in the gills: Role of the RtxA13 toxin.</title>
        <authorList>
            <person name="Callol A."/>
            <person name="Pajuelo D."/>
            <person name="Ebbesson L."/>
            <person name="Teles M."/>
            <person name="MacKenzie S."/>
            <person name="Amaro C."/>
        </authorList>
    </citation>
    <scope>NUCLEOTIDE SEQUENCE</scope>
</reference>
<dbReference type="AlphaFoldDB" id="A0A0E9PUA8"/>
<protein>
    <submittedName>
        <fullName evidence="1">Uncharacterized protein</fullName>
    </submittedName>
</protein>
<reference evidence="1" key="1">
    <citation type="submission" date="2014-11" db="EMBL/GenBank/DDBJ databases">
        <authorList>
            <person name="Amaro Gonzalez C."/>
        </authorList>
    </citation>
    <scope>NUCLEOTIDE SEQUENCE</scope>
</reference>